<comment type="caution">
    <text evidence="5">The sequence shown here is derived from an EMBL/GenBank/DDBJ whole genome shotgun (WGS) entry which is preliminary data.</text>
</comment>
<dbReference type="AlphaFoldDB" id="A0A0L7L4F0"/>
<gene>
    <name evidence="5" type="ORF">OBRU01_15444</name>
</gene>
<dbReference type="GO" id="GO:0009408">
    <property type="term" value="P:response to heat"/>
    <property type="evidence" value="ECO:0007669"/>
    <property type="project" value="TreeGrafter"/>
</dbReference>
<keyword evidence="5" id="KW-0346">Stress response</keyword>
<protein>
    <submittedName>
        <fullName evidence="5">Small heat shock protein 27.4</fullName>
    </submittedName>
</protein>
<dbReference type="Proteomes" id="UP000037510">
    <property type="component" value="Unassembled WGS sequence"/>
</dbReference>
<evidence type="ECO:0000256" key="3">
    <source>
        <dbReference type="SAM" id="SignalP"/>
    </source>
</evidence>
<evidence type="ECO:0000259" key="4">
    <source>
        <dbReference type="PROSITE" id="PS01031"/>
    </source>
</evidence>
<dbReference type="InterPro" id="IPR002068">
    <property type="entry name" value="A-crystallin/Hsp20_dom"/>
</dbReference>
<sequence length="235" mass="26808">MFKHACVLIALAATVSCHEVLKPKQQMDDPFTLMDRLVHYVFPPRMKLWPWHDLFQAANPLEDPKLVSNRNKCEIDLYVKRFEPEDLRVKVKNRFIIVEGRKKASEDDLFMVNRFVQNFALPPGCMEDEVTAVYDNGVLFVSAPKHDLPPPPPERNIPIEVRKPAVIETTTEKNEEQSIATSTAAAIEKLDSEATTTHGKIRKKELKTVTKVTKDNEVTKGEGYGLDYSIVEEME</sequence>
<dbReference type="Pfam" id="PF00011">
    <property type="entry name" value="HSP20"/>
    <property type="match status" value="1"/>
</dbReference>
<dbReference type="InterPro" id="IPR001436">
    <property type="entry name" value="Alpha-crystallin/sHSP_animal"/>
</dbReference>
<name>A0A0L7L4F0_OPEBR</name>
<keyword evidence="6" id="KW-1185">Reference proteome</keyword>
<evidence type="ECO:0000313" key="5">
    <source>
        <dbReference type="EMBL" id="KOB70378.1"/>
    </source>
</evidence>
<dbReference type="EMBL" id="JTDY01002981">
    <property type="protein sequence ID" value="KOB70378.1"/>
    <property type="molecule type" value="Genomic_DNA"/>
</dbReference>
<dbReference type="InterPro" id="IPR008978">
    <property type="entry name" value="HSP20-like_chaperone"/>
</dbReference>
<dbReference type="STRING" id="104452.A0A0L7L4F0"/>
<dbReference type="GO" id="GO:0051082">
    <property type="term" value="F:unfolded protein binding"/>
    <property type="evidence" value="ECO:0007669"/>
    <property type="project" value="TreeGrafter"/>
</dbReference>
<feature type="domain" description="SHSP" evidence="4">
    <location>
        <begin position="52"/>
        <end position="162"/>
    </location>
</feature>
<dbReference type="PROSITE" id="PS51257">
    <property type="entry name" value="PROKAR_LIPOPROTEIN"/>
    <property type="match status" value="1"/>
</dbReference>
<comment type="similarity">
    <text evidence="1 2">Belongs to the small heat shock protein (HSP20) family.</text>
</comment>
<reference evidence="5 6" key="1">
    <citation type="journal article" date="2015" name="Genome Biol. Evol.">
        <title>The genome of winter moth (Operophtera brumata) provides a genomic perspective on sexual dimorphism and phenology.</title>
        <authorList>
            <person name="Derks M.F."/>
            <person name="Smit S."/>
            <person name="Salis L."/>
            <person name="Schijlen E."/>
            <person name="Bossers A."/>
            <person name="Mateman C."/>
            <person name="Pijl A.S."/>
            <person name="de Ridder D."/>
            <person name="Groenen M.A."/>
            <person name="Visser M.E."/>
            <person name="Megens H.J."/>
        </authorList>
    </citation>
    <scope>NUCLEOTIDE SEQUENCE [LARGE SCALE GENOMIC DNA]</scope>
    <source>
        <strain evidence="5">WM2013NL</strain>
        <tissue evidence="5">Head and thorax</tissue>
    </source>
</reference>
<dbReference type="GO" id="GO:0005634">
    <property type="term" value="C:nucleus"/>
    <property type="evidence" value="ECO:0007669"/>
    <property type="project" value="TreeGrafter"/>
</dbReference>
<feature type="chain" id="PRO_5005573139" evidence="3">
    <location>
        <begin position="18"/>
        <end position="235"/>
    </location>
</feature>
<feature type="signal peptide" evidence="3">
    <location>
        <begin position="1"/>
        <end position="17"/>
    </location>
</feature>
<accession>A0A0L7L4F0</accession>
<dbReference type="PANTHER" id="PTHR45640">
    <property type="entry name" value="HEAT SHOCK PROTEIN HSP-12.2-RELATED"/>
    <property type="match status" value="1"/>
</dbReference>
<dbReference type="Gene3D" id="2.60.40.790">
    <property type="match status" value="1"/>
</dbReference>
<dbReference type="SUPFAM" id="SSF49764">
    <property type="entry name" value="HSP20-like chaperones"/>
    <property type="match status" value="1"/>
</dbReference>
<keyword evidence="3" id="KW-0732">Signal</keyword>
<dbReference type="CDD" id="cd06464">
    <property type="entry name" value="ACD_sHsps-like"/>
    <property type="match status" value="1"/>
</dbReference>
<evidence type="ECO:0000256" key="1">
    <source>
        <dbReference type="PROSITE-ProRule" id="PRU00285"/>
    </source>
</evidence>
<dbReference type="GO" id="GO:0042026">
    <property type="term" value="P:protein refolding"/>
    <property type="evidence" value="ECO:0007669"/>
    <property type="project" value="TreeGrafter"/>
</dbReference>
<evidence type="ECO:0000256" key="2">
    <source>
        <dbReference type="RuleBase" id="RU003616"/>
    </source>
</evidence>
<proteinExistence type="inferred from homology"/>
<organism evidence="5 6">
    <name type="scientific">Operophtera brumata</name>
    <name type="common">Winter moth</name>
    <name type="synonym">Phalaena brumata</name>
    <dbReference type="NCBI Taxonomy" id="104452"/>
    <lineage>
        <taxon>Eukaryota</taxon>
        <taxon>Metazoa</taxon>
        <taxon>Ecdysozoa</taxon>
        <taxon>Arthropoda</taxon>
        <taxon>Hexapoda</taxon>
        <taxon>Insecta</taxon>
        <taxon>Pterygota</taxon>
        <taxon>Neoptera</taxon>
        <taxon>Endopterygota</taxon>
        <taxon>Lepidoptera</taxon>
        <taxon>Glossata</taxon>
        <taxon>Ditrysia</taxon>
        <taxon>Geometroidea</taxon>
        <taxon>Geometridae</taxon>
        <taxon>Larentiinae</taxon>
        <taxon>Operophtera</taxon>
    </lineage>
</organism>
<dbReference type="PROSITE" id="PS01031">
    <property type="entry name" value="SHSP"/>
    <property type="match status" value="1"/>
</dbReference>
<evidence type="ECO:0000313" key="6">
    <source>
        <dbReference type="Proteomes" id="UP000037510"/>
    </source>
</evidence>
<dbReference type="PANTHER" id="PTHR45640:SF26">
    <property type="entry name" value="RE23625P"/>
    <property type="match status" value="1"/>
</dbReference>
<dbReference type="GO" id="GO:0005737">
    <property type="term" value="C:cytoplasm"/>
    <property type="evidence" value="ECO:0007669"/>
    <property type="project" value="TreeGrafter"/>
</dbReference>